<dbReference type="EMBL" id="BJVQ01000031">
    <property type="protein sequence ID" value="GEL47153.1"/>
    <property type="molecule type" value="Genomic_DNA"/>
</dbReference>
<evidence type="ECO:0000313" key="3">
    <source>
        <dbReference type="Proteomes" id="UP000321723"/>
    </source>
</evidence>
<name>A0A511FD71_9CELL</name>
<organism evidence="2 3">
    <name type="scientific">Cellulomonas hominis</name>
    <dbReference type="NCBI Taxonomy" id="156981"/>
    <lineage>
        <taxon>Bacteria</taxon>
        <taxon>Bacillati</taxon>
        <taxon>Actinomycetota</taxon>
        <taxon>Actinomycetes</taxon>
        <taxon>Micrococcales</taxon>
        <taxon>Cellulomonadaceae</taxon>
        <taxon>Cellulomonas</taxon>
    </lineage>
</organism>
<gene>
    <name evidence="2" type="ORF">CHO01_22690</name>
</gene>
<comment type="caution">
    <text evidence="2">The sequence shown here is derived from an EMBL/GenBank/DDBJ whole genome shotgun (WGS) entry which is preliminary data.</text>
</comment>
<keyword evidence="3" id="KW-1185">Reference proteome</keyword>
<dbReference type="AlphaFoldDB" id="A0A511FD71"/>
<accession>A0A511FD71</accession>
<protein>
    <submittedName>
        <fullName evidence="2">Uncharacterized protein</fullName>
    </submittedName>
</protein>
<sequence length="225" mass="23684">MPDPWWHRVGAPRARARSFTARGARRAALAVALAVLVAGSTLTPAAYLAPQDVYAGGVRYVPASVAGLAADCAATEQVAVLDSRVGTVPEPGPLIYQTTVPVAGWMDEDLPSDDGPTPEQGVRALWEGRRILWIGAGAPDALAREARAAARENPHWRAEVLQWPAGYPLQLGSDQVVAATWGEAMSCRTVSSRAIDEFFGAAPDAPGRPGQIPPSLTQNDDEASA</sequence>
<evidence type="ECO:0000256" key="1">
    <source>
        <dbReference type="SAM" id="MobiDB-lite"/>
    </source>
</evidence>
<proteinExistence type="predicted"/>
<dbReference type="Proteomes" id="UP000321723">
    <property type="component" value="Unassembled WGS sequence"/>
</dbReference>
<evidence type="ECO:0000313" key="2">
    <source>
        <dbReference type="EMBL" id="GEL47153.1"/>
    </source>
</evidence>
<reference evidence="2 3" key="1">
    <citation type="submission" date="2019-07" db="EMBL/GenBank/DDBJ databases">
        <title>Whole genome shotgun sequence of Cellulomonas hominis NBRC 16055.</title>
        <authorList>
            <person name="Hosoyama A."/>
            <person name="Uohara A."/>
            <person name="Ohji S."/>
            <person name="Ichikawa N."/>
        </authorList>
    </citation>
    <scope>NUCLEOTIDE SEQUENCE [LARGE SCALE GENOMIC DNA]</scope>
    <source>
        <strain evidence="2 3">NBRC 16055</strain>
    </source>
</reference>
<feature type="region of interest" description="Disordered" evidence="1">
    <location>
        <begin position="200"/>
        <end position="225"/>
    </location>
</feature>